<accession>A0ABM7U486</accession>
<proteinExistence type="predicted"/>
<protein>
    <submittedName>
        <fullName evidence="1">Uncharacterized protein</fullName>
    </submittedName>
</protein>
<evidence type="ECO:0000313" key="1">
    <source>
        <dbReference type="EMBL" id="BCZ81910.1"/>
    </source>
</evidence>
<organism evidence="1 2">
    <name type="scientific">Paraburkholderia terrae</name>
    <dbReference type="NCBI Taxonomy" id="311230"/>
    <lineage>
        <taxon>Bacteria</taxon>
        <taxon>Pseudomonadati</taxon>
        <taxon>Pseudomonadota</taxon>
        <taxon>Betaproteobacteria</taxon>
        <taxon>Burkholderiales</taxon>
        <taxon>Burkholderiaceae</taxon>
        <taxon>Paraburkholderia</taxon>
    </lineage>
</organism>
<sequence length="442" mass="48957">MQQTLGARREHYRYCNSRDWIFVHLSLVVYQMRRPGRRKSPLASATLDIRANVESHTGAESPPTPQVGPDGVRFVDGQGAVVFEGSEIPAIPLNAVRQDASSHEIGRVAHLAADMLKGSISLPNKTVHLLFKPEIAQGLKDGTYELMQTKAGEVLADAVDASNQIVGKGRIVQAGQVRQLAAGAFQLVSIAVAQSHLADIERSLGSIKGMLSEVLERLENTDRSNISGAIRYLSEVAQTMKGRNPALEFSSEKSHVVEATVLDWYKWRDKVRDDMVGLAKEIMLLEDSDRFGTSNTHEELKRLVERAEPLLRRYELLLQLAAALTMITAYLDPTGQRYTRVRADNDEWLRTVASFRAVSEEKAKTFLSKALFTSNEMLRYRKTEILRLAHEVETRASGSVADFGHATEKVNQSLRGLVKEDGAVGVALYFDKNGAVKEAAFV</sequence>
<name>A0ABM7U486_9BURK</name>
<dbReference type="EMBL" id="AP024956">
    <property type="protein sequence ID" value="BCZ81910.1"/>
    <property type="molecule type" value="Genomic_DNA"/>
</dbReference>
<evidence type="ECO:0000313" key="2">
    <source>
        <dbReference type="Proteomes" id="UP001319874"/>
    </source>
</evidence>
<dbReference type="RefSeq" id="WP_229514179.1">
    <property type="nucleotide sequence ID" value="NZ_AP024956.1"/>
</dbReference>
<dbReference type="Proteomes" id="UP001319874">
    <property type="component" value="Chromosome 2"/>
</dbReference>
<gene>
    <name evidence="1" type="ORF">PTKU64_55850</name>
</gene>
<keyword evidence="2" id="KW-1185">Reference proteome</keyword>
<reference evidence="1 2" key="1">
    <citation type="journal article" date="2022" name="Front. Microbiol.">
        <title>Identification and characterization of a novel class of self-sufficient cytochrome P450 hydroxylase involved in cyclohexanecarboxylate degradation in Paraburkholderia terrae strain KU-64.</title>
        <authorList>
            <person name="Yamamoto T."/>
            <person name="Hasegawa Y."/>
            <person name="Iwaki H."/>
        </authorList>
    </citation>
    <scope>NUCLEOTIDE SEQUENCE [LARGE SCALE GENOMIC DNA]</scope>
    <source>
        <strain evidence="1 2">KU-64</strain>
    </source>
</reference>